<evidence type="ECO:0000256" key="4">
    <source>
        <dbReference type="SAM" id="MobiDB-lite"/>
    </source>
</evidence>
<sequence>MIHQTGPLDGQPAGKAGQGEFLARLAEICGPGNVLTGEDATGYGRDWRGQYPSQPLAVVRPASTDQVSAVLQLASASNIPVIPQGGNTGLVGGTQAEGGLVVSLARMNRIRSVDAKGRSAAVDAGVIVENLNTALAEYELRFPLMFGAQASAMIGGALSTNAGGANVLAHGMSRALCLGLEVVLPDGQVLDDMVDLRKNNTGFDLKQLFIGAEGTLGIITGAVLALTELPAAHAVALIATENFDAGLVVLNRLRRDFGNLVEAFEVMPRSYFDQMRRCDGPHASPLSGDPEVTILVELASSSPANCSLSADGSVPLVERLTYTLGACIEDGLMSDAVIAQTDQQRKDMWRLRELAPELSLDVRPVVAADVSVPLNAIGAFVSSPETILAAFDPDALIWMVGHLGDGNLHVVVSPSLKTAENMAHIRALIDAETVRCNGSFSAEHGIGVQKLATMAAHRNPLALDLMRRIKQAFDPLGIMNPGKVLPALQADGNHAVPRQDKPTDMTSSKGDKPKP</sequence>
<dbReference type="InterPro" id="IPR016171">
    <property type="entry name" value="Vanillyl_alc_oxidase_C-sub2"/>
</dbReference>
<dbReference type="RefSeq" id="WP_267611408.1">
    <property type="nucleotide sequence ID" value="NZ_JAOVZQ010000001.1"/>
</dbReference>
<dbReference type="InterPro" id="IPR016166">
    <property type="entry name" value="FAD-bd_PCMH"/>
</dbReference>
<dbReference type="PANTHER" id="PTHR43716:SF2">
    <property type="entry name" value="BLL6224 PROTEIN"/>
    <property type="match status" value="1"/>
</dbReference>
<dbReference type="SUPFAM" id="SSF55103">
    <property type="entry name" value="FAD-linked oxidases, C-terminal domain"/>
    <property type="match status" value="1"/>
</dbReference>
<protein>
    <submittedName>
        <fullName evidence="6">FAD-binding oxidoreductase</fullName>
    </submittedName>
</protein>
<dbReference type="Gene3D" id="3.30.43.10">
    <property type="entry name" value="Uridine Diphospho-n-acetylenolpyruvylglucosamine Reductase, domain 2"/>
    <property type="match status" value="1"/>
</dbReference>
<feature type="region of interest" description="Disordered" evidence="4">
    <location>
        <begin position="492"/>
        <end position="515"/>
    </location>
</feature>
<dbReference type="InterPro" id="IPR016164">
    <property type="entry name" value="FAD-linked_Oxase-like_C"/>
</dbReference>
<dbReference type="Gene3D" id="3.30.465.10">
    <property type="match status" value="1"/>
</dbReference>
<dbReference type="Proteomes" id="UP001081283">
    <property type="component" value="Unassembled WGS sequence"/>
</dbReference>
<feature type="domain" description="FAD-binding PCMH-type" evidence="5">
    <location>
        <begin position="51"/>
        <end position="229"/>
    </location>
</feature>
<dbReference type="PANTHER" id="PTHR43716">
    <property type="entry name" value="D-2-HYDROXYGLUTARATE DEHYDROGENASE, MITOCHONDRIAL"/>
    <property type="match status" value="1"/>
</dbReference>
<evidence type="ECO:0000256" key="3">
    <source>
        <dbReference type="ARBA" id="ARBA00022827"/>
    </source>
</evidence>
<keyword evidence="7" id="KW-1185">Reference proteome</keyword>
<dbReference type="Pfam" id="PF01565">
    <property type="entry name" value="FAD_binding_4"/>
    <property type="match status" value="1"/>
</dbReference>
<dbReference type="SUPFAM" id="SSF56176">
    <property type="entry name" value="FAD-binding/transporter-associated domain-like"/>
    <property type="match status" value="1"/>
</dbReference>
<evidence type="ECO:0000256" key="1">
    <source>
        <dbReference type="ARBA" id="ARBA00008000"/>
    </source>
</evidence>
<keyword evidence="3" id="KW-0274">FAD</keyword>
<dbReference type="InterPro" id="IPR004113">
    <property type="entry name" value="FAD-bd_oxidored_4_C"/>
</dbReference>
<dbReference type="Gene3D" id="3.30.70.2190">
    <property type="match status" value="1"/>
</dbReference>
<comment type="similarity">
    <text evidence="1">Belongs to the FAD-binding oxidoreductase/transferase type 4 family.</text>
</comment>
<dbReference type="InterPro" id="IPR006094">
    <property type="entry name" value="Oxid_FAD_bind_N"/>
</dbReference>
<evidence type="ECO:0000313" key="7">
    <source>
        <dbReference type="Proteomes" id="UP001081283"/>
    </source>
</evidence>
<organism evidence="6 7">
    <name type="scientific">Hoeflea ulvae</name>
    <dbReference type="NCBI Taxonomy" id="2983764"/>
    <lineage>
        <taxon>Bacteria</taxon>
        <taxon>Pseudomonadati</taxon>
        <taxon>Pseudomonadota</taxon>
        <taxon>Alphaproteobacteria</taxon>
        <taxon>Hyphomicrobiales</taxon>
        <taxon>Rhizobiaceae</taxon>
        <taxon>Hoeflea</taxon>
    </lineage>
</organism>
<dbReference type="InterPro" id="IPR051264">
    <property type="entry name" value="FAD-oxidored/transferase_4"/>
</dbReference>
<feature type="compositionally biased region" description="Basic and acidic residues" evidence="4">
    <location>
        <begin position="497"/>
        <end position="515"/>
    </location>
</feature>
<dbReference type="InterPro" id="IPR016169">
    <property type="entry name" value="FAD-bd_PCMH_sub2"/>
</dbReference>
<dbReference type="Gene3D" id="1.10.45.10">
    <property type="entry name" value="Vanillyl-alcohol Oxidase, Chain A, domain 4"/>
    <property type="match status" value="1"/>
</dbReference>
<dbReference type="Gene3D" id="3.30.70.2740">
    <property type="match status" value="1"/>
</dbReference>
<dbReference type="PROSITE" id="PS51387">
    <property type="entry name" value="FAD_PCMH"/>
    <property type="match status" value="1"/>
</dbReference>
<name>A0ABT3YC49_9HYPH</name>
<evidence type="ECO:0000259" key="5">
    <source>
        <dbReference type="PROSITE" id="PS51387"/>
    </source>
</evidence>
<evidence type="ECO:0000313" key="6">
    <source>
        <dbReference type="EMBL" id="MCY0093453.1"/>
    </source>
</evidence>
<accession>A0ABT3YC49</accession>
<dbReference type="Pfam" id="PF02913">
    <property type="entry name" value="FAD-oxidase_C"/>
    <property type="match status" value="1"/>
</dbReference>
<dbReference type="InterPro" id="IPR036318">
    <property type="entry name" value="FAD-bd_PCMH-like_sf"/>
</dbReference>
<dbReference type="InterPro" id="IPR016167">
    <property type="entry name" value="FAD-bd_PCMH_sub1"/>
</dbReference>
<comment type="caution">
    <text evidence="6">The sequence shown here is derived from an EMBL/GenBank/DDBJ whole genome shotgun (WGS) entry which is preliminary data.</text>
</comment>
<proteinExistence type="inferred from homology"/>
<gene>
    <name evidence="6" type="ORF">OEG82_05380</name>
</gene>
<reference evidence="6" key="1">
    <citation type="submission" date="2022-10" db="EMBL/GenBank/DDBJ databases">
        <title>Hoeflea sp. J2-29, isolated from marine algae.</title>
        <authorList>
            <person name="Kristyanto S."/>
            <person name="Kim J.M."/>
            <person name="Jeon C.O."/>
        </authorList>
    </citation>
    <scope>NUCLEOTIDE SEQUENCE</scope>
    <source>
        <strain evidence="6">J2-29</strain>
    </source>
</reference>
<dbReference type="EMBL" id="JAOVZQ010000001">
    <property type="protein sequence ID" value="MCY0093453.1"/>
    <property type="molecule type" value="Genomic_DNA"/>
</dbReference>
<keyword evidence="2" id="KW-0285">Flavoprotein</keyword>
<evidence type="ECO:0000256" key="2">
    <source>
        <dbReference type="ARBA" id="ARBA00022630"/>
    </source>
</evidence>